<dbReference type="AlphaFoldDB" id="A0A914R392"/>
<dbReference type="Proteomes" id="UP000887564">
    <property type="component" value="Unplaced"/>
</dbReference>
<reference evidence="2" key="1">
    <citation type="submission" date="2022-11" db="UniProtKB">
        <authorList>
            <consortium name="WormBaseParasite"/>
        </authorList>
    </citation>
    <scope>IDENTIFICATION</scope>
</reference>
<protein>
    <submittedName>
        <fullName evidence="2">Uncharacterized protein</fullName>
    </submittedName>
</protein>
<name>A0A914R392_PAREQ</name>
<evidence type="ECO:0000313" key="1">
    <source>
        <dbReference type="Proteomes" id="UP000887564"/>
    </source>
</evidence>
<evidence type="ECO:0000313" key="2">
    <source>
        <dbReference type="WBParaSite" id="PEQ_0000092101-mRNA-1"/>
    </source>
</evidence>
<accession>A0A914R392</accession>
<organism evidence="1 2">
    <name type="scientific">Parascaris equorum</name>
    <name type="common">Equine roundworm</name>
    <dbReference type="NCBI Taxonomy" id="6256"/>
    <lineage>
        <taxon>Eukaryota</taxon>
        <taxon>Metazoa</taxon>
        <taxon>Ecdysozoa</taxon>
        <taxon>Nematoda</taxon>
        <taxon>Chromadorea</taxon>
        <taxon>Rhabditida</taxon>
        <taxon>Spirurina</taxon>
        <taxon>Ascaridomorpha</taxon>
        <taxon>Ascaridoidea</taxon>
        <taxon>Ascarididae</taxon>
        <taxon>Parascaris</taxon>
    </lineage>
</organism>
<proteinExistence type="predicted"/>
<keyword evidence="1" id="KW-1185">Reference proteome</keyword>
<sequence>GVWDELKKDYEEGRIGSLSELSTKIKEQTGVDISVMTLSRRLRSTVRL</sequence>
<dbReference type="WBParaSite" id="PEQ_0000092101-mRNA-1">
    <property type="protein sequence ID" value="PEQ_0000092101-mRNA-1"/>
    <property type="gene ID" value="PEQ_0000092101"/>
</dbReference>